<dbReference type="RefSeq" id="WP_130283202.1">
    <property type="nucleotide sequence ID" value="NZ_SGXT01000016.1"/>
</dbReference>
<dbReference type="AlphaFoldDB" id="A0A4Q7THM0"/>
<evidence type="ECO:0000256" key="7">
    <source>
        <dbReference type="HAMAP-Rule" id="MF_01416"/>
    </source>
</evidence>
<evidence type="ECO:0000256" key="1">
    <source>
        <dbReference type="ARBA" id="ARBA00004370"/>
    </source>
</evidence>
<reference evidence="8 9" key="1">
    <citation type="journal article" date="2015" name="Stand. Genomic Sci.">
        <title>Genomic Encyclopedia of Bacterial and Archaeal Type Strains, Phase III: the genomes of soil and plant-associated and newly described type strains.</title>
        <authorList>
            <person name="Whitman W.B."/>
            <person name="Woyke T."/>
            <person name="Klenk H.P."/>
            <person name="Zhou Y."/>
            <person name="Lilburn T.G."/>
            <person name="Beck B.J."/>
            <person name="De Vos P."/>
            <person name="Vandamme P."/>
            <person name="Eisen J.A."/>
            <person name="Garrity G."/>
            <person name="Hugenholtz P."/>
            <person name="Kyrpides N.C."/>
        </authorList>
    </citation>
    <scope>NUCLEOTIDE SEQUENCE [LARGE SCALE GENOMIC DNA]</scope>
    <source>
        <strain evidence="8 9">AC4r</strain>
    </source>
</reference>
<comment type="function">
    <text evidence="7">This protein is part of the stalk that links CF(0) to CF(1). It either transmits conformational changes from CF(0) to CF(1) or is implicated in proton conduction.</text>
</comment>
<dbReference type="GO" id="GO:0005886">
    <property type="term" value="C:plasma membrane"/>
    <property type="evidence" value="ECO:0007669"/>
    <property type="project" value="UniProtKB-SubCell"/>
</dbReference>
<dbReference type="NCBIfam" id="TIGR01145">
    <property type="entry name" value="ATP_synt_delta"/>
    <property type="match status" value="1"/>
</dbReference>
<keyword evidence="9" id="KW-1185">Reference proteome</keyword>
<dbReference type="GO" id="GO:0045259">
    <property type="term" value="C:proton-transporting ATP synthase complex"/>
    <property type="evidence" value="ECO:0007669"/>
    <property type="project" value="UniProtKB-KW"/>
</dbReference>
<dbReference type="InterPro" id="IPR000711">
    <property type="entry name" value="ATPase_OSCP/dsu"/>
</dbReference>
<comment type="function">
    <text evidence="7">F(1)F(0) ATP synthase produces ATP from ADP in the presence of a proton or sodium gradient. F-type ATPases consist of two structural domains, F(1) containing the extramembraneous catalytic core and F(0) containing the membrane proton channel, linked together by a central stalk and a peripheral stalk. During catalysis, ATP synthesis in the catalytic domain of F(1) is coupled via a rotary mechanism of the central stalk subunits to proton translocation.</text>
</comment>
<name>A0A4Q7THM0_9MICO</name>
<comment type="similarity">
    <text evidence="7">Belongs to the ATPase delta chain family.</text>
</comment>
<evidence type="ECO:0000313" key="9">
    <source>
        <dbReference type="Proteomes" id="UP000292408"/>
    </source>
</evidence>
<keyword evidence="6 7" id="KW-0066">ATP synthesis</keyword>
<evidence type="ECO:0000256" key="4">
    <source>
        <dbReference type="ARBA" id="ARBA00023065"/>
    </source>
</evidence>
<evidence type="ECO:0000256" key="3">
    <source>
        <dbReference type="ARBA" id="ARBA00022781"/>
    </source>
</evidence>
<dbReference type="EMBL" id="SGXT01000016">
    <property type="protein sequence ID" value="RZT59230.1"/>
    <property type="molecule type" value="Genomic_DNA"/>
</dbReference>
<comment type="subcellular location">
    <subcellularLocation>
        <location evidence="7">Cell membrane</location>
        <topology evidence="7">Peripheral membrane protein</topology>
    </subcellularLocation>
    <subcellularLocation>
        <location evidence="1">Membrane</location>
    </subcellularLocation>
</comment>
<keyword evidence="7" id="KW-0139">CF(1)</keyword>
<dbReference type="Pfam" id="PF00213">
    <property type="entry name" value="OSCP"/>
    <property type="match status" value="1"/>
</dbReference>
<dbReference type="HAMAP" id="MF_01416">
    <property type="entry name" value="ATP_synth_delta_bact"/>
    <property type="match status" value="1"/>
</dbReference>
<keyword evidence="2 7" id="KW-0813">Transport</keyword>
<keyword evidence="5 7" id="KW-0472">Membrane</keyword>
<sequence length="261" mass="26932">MGSATRTALAGARQVLASTPGLDRAAGGQLLAAARLIGSSHGLQSALFAADGTAATAMRDRVFAELSAPARSVLESALSASWSSSGELIAGIEELGIRALALTADDADAVARELDAVGQLVATSAELELALSGTRGTPESRGALVDRLLDGRTSPEARTIMSHLVRQPRGRRIGELVRTGAELVADAVGKGFATVTVAKSLTDTQLAEVAQTVRERYGRDHLLVQVVDPSVLGGARIQVGHEVIDGSIAARLTDLTLQLAR</sequence>
<dbReference type="PRINTS" id="PR00125">
    <property type="entry name" value="ATPASEDELTA"/>
</dbReference>
<dbReference type="Proteomes" id="UP000292408">
    <property type="component" value="Unassembled WGS sequence"/>
</dbReference>
<keyword evidence="3 7" id="KW-0375">Hydrogen ion transport</keyword>
<dbReference type="GO" id="GO:0046933">
    <property type="term" value="F:proton-transporting ATP synthase activity, rotational mechanism"/>
    <property type="evidence" value="ECO:0007669"/>
    <property type="project" value="UniProtKB-UniRule"/>
</dbReference>
<evidence type="ECO:0000256" key="6">
    <source>
        <dbReference type="ARBA" id="ARBA00023310"/>
    </source>
</evidence>
<protein>
    <recommendedName>
        <fullName evidence="7">ATP synthase subunit delta</fullName>
    </recommendedName>
    <alternativeName>
        <fullName evidence="7">ATP synthase F(1) sector subunit delta</fullName>
    </alternativeName>
    <alternativeName>
        <fullName evidence="7">F-type ATPase subunit delta</fullName>
        <shortName evidence="7">F-ATPase subunit delta</shortName>
    </alternativeName>
</protein>
<evidence type="ECO:0000256" key="2">
    <source>
        <dbReference type="ARBA" id="ARBA00022448"/>
    </source>
</evidence>
<comment type="caution">
    <text evidence="8">The sequence shown here is derived from an EMBL/GenBank/DDBJ whole genome shotgun (WGS) entry which is preliminary data.</text>
</comment>
<gene>
    <name evidence="7" type="primary">atpH</name>
    <name evidence="8" type="ORF">EV140_1833</name>
</gene>
<keyword evidence="7" id="KW-1003">Cell membrane</keyword>
<accession>A0A4Q7THM0</accession>
<organism evidence="8 9">
    <name type="scientific">Microcella alkaliphila</name>
    <dbReference type="NCBI Taxonomy" id="279828"/>
    <lineage>
        <taxon>Bacteria</taxon>
        <taxon>Bacillati</taxon>
        <taxon>Actinomycetota</taxon>
        <taxon>Actinomycetes</taxon>
        <taxon>Micrococcales</taxon>
        <taxon>Microbacteriaceae</taxon>
        <taxon>Microcella</taxon>
    </lineage>
</organism>
<proteinExistence type="inferred from homology"/>
<dbReference type="PANTHER" id="PTHR11910">
    <property type="entry name" value="ATP SYNTHASE DELTA CHAIN"/>
    <property type="match status" value="1"/>
</dbReference>
<dbReference type="OrthoDB" id="5242917at2"/>
<keyword evidence="4 7" id="KW-0406">Ion transport</keyword>
<evidence type="ECO:0000256" key="5">
    <source>
        <dbReference type="ARBA" id="ARBA00023136"/>
    </source>
</evidence>
<evidence type="ECO:0000313" key="8">
    <source>
        <dbReference type="EMBL" id="RZT59230.1"/>
    </source>
</evidence>